<keyword evidence="4" id="KW-1185">Reference proteome</keyword>
<dbReference type="SMART" id="SM00327">
    <property type="entry name" value="VWA"/>
    <property type="match status" value="1"/>
</dbReference>
<evidence type="ECO:0000259" key="2">
    <source>
        <dbReference type="SMART" id="SM00327"/>
    </source>
</evidence>
<dbReference type="RefSeq" id="WP_185004929.1">
    <property type="nucleotide sequence ID" value="NZ_BAAAUI010000048.1"/>
</dbReference>
<feature type="domain" description="VWFA" evidence="2">
    <location>
        <begin position="466"/>
        <end position="648"/>
    </location>
</feature>
<organism evidence="3 4">
    <name type="scientific">Crossiella cryophila</name>
    <dbReference type="NCBI Taxonomy" id="43355"/>
    <lineage>
        <taxon>Bacteria</taxon>
        <taxon>Bacillati</taxon>
        <taxon>Actinomycetota</taxon>
        <taxon>Actinomycetes</taxon>
        <taxon>Pseudonocardiales</taxon>
        <taxon>Pseudonocardiaceae</taxon>
        <taxon>Crossiella</taxon>
    </lineage>
</organism>
<dbReference type="EMBL" id="JACHMH010000001">
    <property type="protein sequence ID" value="MBB4679146.1"/>
    <property type="molecule type" value="Genomic_DNA"/>
</dbReference>
<dbReference type="InterPro" id="IPR002035">
    <property type="entry name" value="VWF_A"/>
</dbReference>
<reference evidence="3 4" key="1">
    <citation type="submission" date="2020-08" db="EMBL/GenBank/DDBJ databases">
        <title>Sequencing the genomes of 1000 actinobacteria strains.</title>
        <authorList>
            <person name="Klenk H.-P."/>
        </authorList>
    </citation>
    <scope>NUCLEOTIDE SEQUENCE [LARGE SCALE GENOMIC DNA]</scope>
    <source>
        <strain evidence="3 4">DSM 44230</strain>
    </source>
</reference>
<sequence length="654" mass="73392">MSDPVRRYRYGPFSGGPDPLAPPPDLRAALEEIGRDVMEGRSPDAALRELLRRGLPEQHGLDEITQRLWRKRSELQRRHRLDGTLEQVKELLQQALTKERQALARDLDDDARFQEFQLDELPGSPAGAVRELAEYQWRSSEARESFQEIRRLLGQEALEQRFRGMSEALKATTPEDVERVREMLEDLSALLGQRAQGAPDIEQKFAEFMARHGEFFPENPRTVDELVDLLAARAAAAQRLLNSLSQQQRQELAQLSQQAFGDPRLAQSLQQLDNQLRQLRPGQDWTGRGRFRGENPLGMAEGAAALQDLAELDQLAEQLAQSYPGARLEDIDLEALARQLGRESTVDMRRLADLERQLRDRGLLERAPDGDLRLTPKAMRQLGDTALRDVLDQIRTRRGDRASQAAGAAGELSGATRQWRFGDTEPWDVGRTVRNAVLRTAAAQRDRAVRLDVADVEIAETEHRSRAAVALCVDTSWSMVQDGRWLPMKRTALALHHLISTRFRADALQVITFGREAATTGIAELTALEGAWEQGTNLHHALLLAGRHLRRHPDAQPVVLVVTDGEPTAHLEPDGEAVFDYPPRPETLARTLAELDALARLGSNLTVFRLGEDPRLTRFVDLMARRSNGRVVAPDLDGLGAAVVTDYLRNRRPR</sequence>
<proteinExistence type="predicted"/>
<gene>
    <name evidence="3" type="ORF">HNR67_005264</name>
</gene>
<dbReference type="Gene3D" id="3.40.50.410">
    <property type="entry name" value="von Willebrand factor, type A domain"/>
    <property type="match status" value="1"/>
</dbReference>
<dbReference type="CDD" id="cd00198">
    <property type="entry name" value="vWFA"/>
    <property type="match status" value="1"/>
</dbReference>
<name>A0A7W7FUC5_9PSEU</name>
<dbReference type="AlphaFoldDB" id="A0A7W7FUC5"/>
<evidence type="ECO:0000256" key="1">
    <source>
        <dbReference type="SAM" id="MobiDB-lite"/>
    </source>
</evidence>
<dbReference type="InterPro" id="IPR036465">
    <property type="entry name" value="vWFA_dom_sf"/>
</dbReference>
<protein>
    <submittedName>
        <fullName evidence="3">Uncharacterized protein with von Willebrand factor type A (VWA) domain</fullName>
    </submittedName>
</protein>
<accession>A0A7W7FUC5</accession>
<feature type="region of interest" description="Disordered" evidence="1">
    <location>
        <begin position="1"/>
        <end position="26"/>
    </location>
</feature>
<dbReference type="SUPFAM" id="SSF53300">
    <property type="entry name" value="vWA-like"/>
    <property type="match status" value="1"/>
</dbReference>
<dbReference type="Proteomes" id="UP000533598">
    <property type="component" value="Unassembled WGS sequence"/>
</dbReference>
<comment type="caution">
    <text evidence="3">The sequence shown here is derived from an EMBL/GenBank/DDBJ whole genome shotgun (WGS) entry which is preliminary data.</text>
</comment>
<evidence type="ECO:0000313" key="3">
    <source>
        <dbReference type="EMBL" id="MBB4679146.1"/>
    </source>
</evidence>
<evidence type="ECO:0000313" key="4">
    <source>
        <dbReference type="Proteomes" id="UP000533598"/>
    </source>
</evidence>
<dbReference type="Pfam" id="PF13519">
    <property type="entry name" value="VWA_2"/>
    <property type="match status" value="1"/>
</dbReference>